<proteinExistence type="predicted"/>
<name>A0A2V1E0T5_9PLEO</name>
<organism evidence="2 3">
    <name type="scientific">Periconia macrospinosa</name>
    <dbReference type="NCBI Taxonomy" id="97972"/>
    <lineage>
        <taxon>Eukaryota</taxon>
        <taxon>Fungi</taxon>
        <taxon>Dikarya</taxon>
        <taxon>Ascomycota</taxon>
        <taxon>Pezizomycotina</taxon>
        <taxon>Dothideomycetes</taxon>
        <taxon>Pleosporomycetidae</taxon>
        <taxon>Pleosporales</taxon>
        <taxon>Massarineae</taxon>
        <taxon>Periconiaceae</taxon>
        <taxon>Periconia</taxon>
    </lineage>
</organism>
<protein>
    <submittedName>
        <fullName evidence="2">Uncharacterized protein</fullName>
    </submittedName>
</protein>
<feature type="region of interest" description="Disordered" evidence="1">
    <location>
        <begin position="1"/>
        <end position="53"/>
    </location>
</feature>
<evidence type="ECO:0000313" key="3">
    <source>
        <dbReference type="Proteomes" id="UP000244855"/>
    </source>
</evidence>
<accession>A0A2V1E0T5</accession>
<keyword evidence="3" id="KW-1185">Reference proteome</keyword>
<dbReference type="Proteomes" id="UP000244855">
    <property type="component" value="Unassembled WGS sequence"/>
</dbReference>
<reference evidence="2 3" key="1">
    <citation type="journal article" date="2018" name="Sci. Rep.">
        <title>Comparative genomics provides insights into the lifestyle and reveals functional heterogeneity of dark septate endophytic fungi.</title>
        <authorList>
            <person name="Knapp D.G."/>
            <person name="Nemeth J.B."/>
            <person name="Barry K."/>
            <person name="Hainaut M."/>
            <person name="Henrissat B."/>
            <person name="Johnson J."/>
            <person name="Kuo A."/>
            <person name="Lim J.H.P."/>
            <person name="Lipzen A."/>
            <person name="Nolan M."/>
            <person name="Ohm R.A."/>
            <person name="Tamas L."/>
            <person name="Grigoriev I.V."/>
            <person name="Spatafora J.W."/>
            <person name="Nagy L.G."/>
            <person name="Kovacs G.M."/>
        </authorList>
    </citation>
    <scope>NUCLEOTIDE SEQUENCE [LARGE SCALE GENOMIC DNA]</scope>
    <source>
        <strain evidence="2 3">DSE2036</strain>
    </source>
</reference>
<feature type="region of interest" description="Disordered" evidence="1">
    <location>
        <begin position="235"/>
        <end position="281"/>
    </location>
</feature>
<evidence type="ECO:0000256" key="1">
    <source>
        <dbReference type="SAM" id="MobiDB-lite"/>
    </source>
</evidence>
<gene>
    <name evidence="2" type="ORF">DM02DRAFT_651935</name>
</gene>
<feature type="region of interest" description="Disordered" evidence="1">
    <location>
        <begin position="385"/>
        <end position="411"/>
    </location>
</feature>
<evidence type="ECO:0000313" key="2">
    <source>
        <dbReference type="EMBL" id="PVI04127.1"/>
    </source>
</evidence>
<dbReference type="EMBL" id="KZ805324">
    <property type="protein sequence ID" value="PVI04127.1"/>
    <property type="molecule type" value="Genomic_DNA"/>
</dbReference>
<dbReference type="AlphaFoldDB" id="A0A2V1E0T5"/>
<sequence>MASYNQNPFKRNAQSISQARNLNPQNSSESPFQQPQIQYSQPMPHTNRGSNPKSTNEVYTGMAFCPGIDKIPVARFLPPEQGICNFMADEYKGQGPVVATNCPRCAQPKRFHKGGPKAEWHECQNNCFCHNAPPRIDTLFCPGLYSSVNKIVRTFKWPGNVELPGYLRIFPTEEQHKHLINAGYIEGPYTQSKEIPMFTQKAWALERELDALAQWALGQVGYDLEIMLNRDKPENLPRTHGVKRSHGTVFDNAGTPSQVPSYLKHRPTNRPLQTMGMDRPGSSPIKIPSILSPAGPSSQMGSVIMPNAQLRSRDVTGGRSARDTLFQQEEIIQQNDSVAMGPTNKSLEARITSLEARNIELEQWIYNRIGDRVGLPLPTTMPPLRPLNISTNRQPSPDSPNILIKREPCPD</sequence>